<reference evidence="2" key="1">
    <citation type="submission" date="2020-08" db="EMBL/GenBank/DDBJ databases">
        <title>Multicomponent nature underlies the extraordinary mechanical properties of spider dragline silk.</title>
        <authorList>
            <person name="Kono N."/>
            <person name="Nakamura H."/>
            <person name="Mori M."/>
            <person name="Yoshida Y."/>
            <person name="Ohtoshi R."/>
            <person name="Malay A.D."/>
            <person name="Moran D.A.P."/>
            <person name="Tomita M."/>
            <person name="Numata K."/>
            <person name="Arakawa K."/>
        </authorList>
    </citation>
    <scope>NUCLEOTIDE SEQUENCE</scope>
</reference>
<dbReference type="GO" id="GO:0044547">
    <property type="term" value="F:DNA topoisomerase binding"/>
    <property type="evidence" value="ECO:0007669"/>
    <property type="project" value="TreeGrafter"/>
</dbReference>
<dbReference type="PANTHER" id="PTHR46060:SF2">
    <property type="entry name" value="HISTONE-LYSINE N-METHYLTRANSFERASE SETMAR"/>
    <property type="match status" value="1"/>
</dbReference>
<dbReference type="Pfam" id="PF17906">
    <property type="entry name" value="HTH_48"/>
    <property type="match status" value="1"/>
</dbReference>
<dbReference type="GO" id="GO:0044774">
    <property type="term" value="P:mitotic DNA integrity checkpoint signaling"/>
    <property type="evidence" value="ECO:0007669"/>
    <property type="project" value="TreeGrafter"/>
</dbReference>
<dbReference type="GO" id="GO:0015074">
    <property type="term" value="P:DNA integration"/>
    <property type="evidence" value="ECO:0007669"/>
    <property type="project" value="TreeGrafter"/>
</dbReference>
<dbReference type="GO" id="GO:0000729">
    <property type="term" value="P:DNA double-strand break processing"/>
    <property type="evidence" value="ECO:0007669"/>
    <property type="project" value="TreeGrafter"/>
</dbReference>
<dbReference type="GO" id="GO:0005634">
    <property type="term" value="C:nucleus"/>
    <property type="evidence" value="ECO:0007669"/>
    <property type="project" value="TreeGrafter"/>
</dbReference>
<dbReference type="EMBL" id="BMAV01001404">
    <property type="protein sequence ID" value="GFY39500.1"/>
    <property type="molecule type" value="Genomic_DNA"/>
</dbReference>
<dbReference type="GO" id="GO:0000014">
    <property type="term" value="F:single-stranded DNA endodeoxyribonuclease activity"/>
    <property type="evidence" value="ECO:0007669"/>
    <property type="project" value="TreeGrafter"/>
</dbReference>
<dbReference type="GO" id="GO:0042800">
    <property type="term" value="F:histone H3K4 methyltransferase activity"/>
    <property type="evidence" value="ECO:0007669"/>
    <property type="project" value="TreeGrafter"/>
</dbReference>
<dbReference type="GO" id="GO:0031297">
    <property type="term" value="P:replication fork processing"/>
    <property type="evidence" value="ECO:0007669"/>
    <property type="project" value="TreeGrafter"/>
</dbReference>
<dbReference type="InterPro" id="IPR052709">
    <property type="entry name" value="Transposase-MT_Hybrid"/>
</dbReference>
<protein>
    <submittedName>
        <fullName evidence="2">Histone-lysine N-methyltransferase SETMAR</fullName>
    </submittedName>
</protein>
<proteinExistence type="predicted"/>
<name>A0A8X6WQQ7_9ARAC</name>
<organism evidence="2 3">
    <name type="scientific">Trichonephila inaurata madagascariensis</name>
    <dbReference type="NCBI Taxonomy" id="2747483"/>
    <lineage>
        <taxon>Eukaryota</taxon>
        <taxon>Metazoa</taxon>
        <taxon>Ecdysozoa</taxon>
        <taxon>Arthropoda</taxon>
        <taxon>Chelicerata</taxon>
        <taxon>Arachnida</taxon>
        <taxon>Araneae</taxon>
        <taxon>Araneomorphae</taxon>
        <taxon>Entelegynae</taxon>
        <taxon>Araneoidea</taxon>
        <taxon>Nephilidae</taxon>
        <taxon>Trichonephila</taxon>
        <taxon>Trichonephila inaurata</taxon>
    </lineage>
</organism>
<dbReference type="Gene3D" id="1.10.10.1450">
    <property type="match status" value="1"/>
</dbReference>
<dbReference type="GO" id="GO:0000793">
    <property type="term" value="C:condensed chromosome"/>
    <property type="evidence" value="ECO:0007669"/>
    <property type="project" value="TreeGrafter"/>
</dbReference>
<dbReference type="GO" id="GO:0046975">
    <property type="term" value="F:histone H3K36 methyltransferase activity"/>
    <property type="evidence" value="ECO:0007669"/>
    <property type="project" value="TreeGrafter"/>
</dbReference>
<evidence type="ECO:0000313" key="2">
    <source>
        <dbReference type="EMBL" id="GFY39500.1"/>
    </source>
</evidence>
<dbReference type="GO" id="GO:0003690">
    <property type="term" value="F:double-stranded DNA binding"/>
    <property type="evidence" value="ECO:0007669"/>
    <property type="project" value="TreeGrafter"/>
</dbReference>
<feature type="domain" description="Mos1 transposase HTH" evidence="1">
    <location>
        <begin position="7"/>
        <end position="55"/>
    </location>
</feature>
<dbReference type="InterPro" id="IPR041426">
    <property type="entry name" value="Mos1_HTH"/>
</dbReference>
<dbReference type="OrthoDB" id="616263at2759"/>
<sequence>MRVENHSQIRHIMLYHFEKGWKAAQSFHALNELFGTGTINESQCREWFVRFKSNDTSLEDKPGRGRLSYFSDQALQAAVEEDESLTTRMLAEDFNVNQSTVVCRLKKLEKVWKIAGWFPYEISDDNRADRA</sequence>
<dbReference type="InterPro" id="IPR036388">
    <property type="entry name" value="WH-like_DNA-bd_sf"/>
</dbReference>
<evidence type="ECO:0000259" key="1">
    <source>
        <dbReference type="Pfam" id="PF17906"/>
    </source>
</evidence>
<accession>A0A8X6WQQ7</accession>
<dbReference type="GO" id="GO:0003697">
    <property type="term" value="F:single-stranded DNA binding"/>
    <property type="evidence" value="ECO:0007669"/>
    <property type="project" value="TreeGrafter"/>
</dbReference>
<dbReference type="GO" id="GO:0006303">
    <property type="term" value="P:double-strand break repair via nonhomologous end joining"/>
    <property type="evidence" value="ECO:0007669"/>
    <property type="project" value="TreeGrafter"/>
</dbReference>
<dbReference type="GO" id="GO:0035861">
    <property type="term" value="C:site of double-strand break"/>
    <property type="evidence" value="ECO:0007669"/>
    <property type="project" value="TreeGrafter"/>
</dbReference>
<gene>
    <name evidence="2" type="primary">SETMAR</name>
    <name evidence="2" type="ORF">TNIN_224781</name>
</gene>
<comment type="caution">
    <text evidence="2">The sequence shown here is derived from an EMBL/GenBank/DDBJ whole genome shotgun (WGS) entry which is preliminary data.</text>
</comment>
<dbReference type="Gene3D" id="1.10.10.10">
    <property type="entry name" value="Winged helix-like DNA-binding domain superfamily/Winged helix DNA-binding domain"/>
    <property type="match status" value="1"/>
</dbReference>
<dbReference type="AlphaFoldDB" id="A0A8X6WQQ7"/>
<evidence type="ECO:0000313" key="3">
    <source>
        <dbReference type="Proteomes" id="UP000886998"/>
    </source>
</evidence>
<dbReference type="PANTHER" id="PTHR46060">
    <property type="entry name" value="MARINER MOS1 TRANSPOSASE-LIKE PROTEIN"/>
    <property type="match status" value="1"/>
</dbReference>
<keyword evidence="3" id="KW-1185">Reference proteome</keyword>
<dbReference type="Proteomes" id="UP000886998">
    <property type="component" value="Unassembled WGS sequence"/>
</dbReference>